<dbReference type="RefSeq" id="WP_188867108.1">
    <property type="nucleotide sequence ID" value="NZ_BMNW01000007.1"/>
</dbReference>
<reference evidence="2" key="1">
    <citation type="journal article" date="2019" name="Int. J. Syst. Evol. Microbiol.">
        <title>The Global Catalogue of Microorganisms (GCM) 10K type strain sequencing project: providing services to taxonomists for standard genome sequencing and annotation.</title>
        <authorList>
            <consortium name="The Broad Institute Genomics Platform"/>
            <consortium name="The Broad Institute Genome Sequencing Center for Infectious Disease"/>
            <person name="Wu L."/>
            <person name="Ma J."/>
        </authorList>
    </citation>
    <scope>NUCLEOTIDE SEQUENCE [LARGE SCALE GENOMIC DNA]</scope>
    <source>
        <strain evidence="2">JCM 13501</strain>
    </source>
</reference>
<evidence type="ECO:0000313" key="2">
    <source>
        <dbReference type="Proteomes" id="UP000616499"/>
    </source>
</evidence>
<organism evidence="1 2">
    <name type="scientific">Pseudomonas asuensis</name>
    <dbReference type="NCBI Taxonomy" id="1825787"/>
    <lineage>
        <taxon>Bacteria</taxon>
        <taxon>Pseudomonadati</taxon>
        <taxon>Pseudomonadota</taxon>
        <taxon>Gammaproteobacteria</taxon>
        <taxon>Pseudomonadales</taxon>
        <taxon>Pseudomonadaceae</taxon>
        <taxon>Pseudomonas</taxon>
    </lineage>
</organism>
<evidence type="ECO:0000313" key="1">
    <source>
        <dbReference type="EMBL" id="GGM18423.1"/>
    </source>
</evidence>
<keyword evidence="2" id="KW-1185">Reference proteome</keyword>
<dbReference type="EMBL" id="BMNW01000007">
    <property type="protein sequence ID" value="GGM18423.1"/>
    <property type="molecule type" value="Genomic_DNA"/>
</dbReference>
<proteinExistence type="predicted"/>
<gene>
    <name evidence="1" type="ORF">GCM10009425_31780</name>
</gene>
<comment type="caution">
    <text evidence="1">The sequence shown here is derived from an EMBL/GenBank/DDBJ whole genome shotgun (WGS) entry which is preliminary data.</text>
</comment>
<name>A0ABQ2GXC6_9PSED</name>
<protein>
    <submittedName>
        <fullName evidence="1">Uncharacterized protein</fullName>
    </submittedName>
</protein>
<accession>A0ABQ2GXC6</accession>
<dbReference type="Proteomes" id="UP000616499">
    <property type="component" value="Unassembled WGS sequence"/>
</dbReference>
<sequence length="88" mass="9954">MNNEELINAGRERALNQLTSMIEALYSTDTFHGQVLARQLIAIKQNQDHALLRLEGFLLGLYEADALTREHFDNVSGVIISGRAQGWW</sequence>